<evidence type="ECO:0000313" key="1">
    <source>
        <dbReference type="EMBL" id="GJE55255.1"/>
    </source>
</evidence>
<name>A0ABQ4TIN8_9HYPH</name>
<proteinExistence type="predicted"/>
<organism evidence="1 2">
    <name type="scientific">Methylobacterium thuringiense</name>
    <dbReference type="NCBI Taxonomy" id="1003091"/>
    <lineage>
        <taxon>Bacteria</taxon>
        <taxon>Pseudomonadati</taxon>
        <taxon>Pseudomonadota</taxon>
        <taxon>Alphaproteobacteria</taxon>
        <taxon>Hyphomicrobiales</taxon>
        <taxon>Methylobacteriaceae</taxon>
        <taxon>Methylobacterium</taxon>
    </lineage>
</organism>
<dbReference type="RefSeq" id="WP_238231609.1">
    <property type="nucleotide sequence ID" value="NZ_BPRA01000007.1"/>
</dbReference>
<accession>A0ABQ4TIN8</accession>
<reference evidence="1" key="1">
    <citation type="journal article" date="2021" name="Front. Microbiol.">
        <title>Comprehensive Comparative Genomics and Phenotyping of Methylobacterium Species.</title>
        <authorList>
            <person name="Alessa O."/>
            <person name="Ogura Y."/>
            <person name="Fujitani Y."/>
            <person name="Takami H."/>
            <person name="Hayashi T."/>
            <person name="Sahin N."/>
            <person name="Tani A."/>
        </authorList>
    </citation>
    <scope>NUCLEOTIDE SEQUENCE</scope>
    <source>
        <strain evidence="1">DSM 23674</strain>
    </source>
</reference>
<gene>
    <name evidence="1" type="ORF">EKPJFOCH_1744</name>
</gene>
<protein>
    <submittedName>
        <fullName evidence="1">Uncharacterized protein</fullName>
    </submittedName>
</protein>
<dbReference type="EMBL" id="BPRA01000007">
    <property type="protein sequence ID" value="GJE55255.1"/>
    <property type="molecule type" value="Genomic_DNA"/>
</dbReference>
<keyword evidence="2" id="KW-1185">Reference proteome</keyword>
<evidence type="ECO:0000313" key="2">
    <source>
        <dbReference type="Proteomes" id="UP001055101"/>
    </source>
</evidence>
<sequence length="64" mass="7128">MSEPKYTLRLTERELWALKNGFDASFNGEIGNEVEIEAARKVSAAWYAAQADAKSRRKEPAAIA</sequence>
<dbReference type="Proteomes" id="UP001055101">
    <property type="component" value="Unassembled WGS sequence"/>
</dbReference>
<comment type="caution">
    <text evidence="1">The sequence shown here is derived from an EMBL/GenBank/DDBJ whole genome shotgun (WGS) entry which is preliminary data.</text>
</comment>
<reference evidence="1" key="2">
    <citation type="submission" date="2021-08" db="EMBL/GenBank/DDBJ databases">
        <authorList>
            <person name="Tani A."/>
            <person name="Ola A."/>
            <person name="Ogura Y."/>
            <person name="Katsura K."/>
            <person name="Hayashi T."/>
        </authorList>
    </citation>
    <scope>NUCLEOTIDE SEQUENCE</scope>
    <source>
        <strain evidence="1">DSM 23674</strain>
    </source>
</reference>